<proteinExistence type="predicted"/>
<dbReference type="Proteomes" id="UP000198940">
    <property type="component" value="Unassembled WGS sequence"/>
</dbReference>
<organism evidence="3 4">
    <name type="scientific">Flagellimonas taeanensis</name>
    <dbReference type="NCBI Taxonomy" id="1005926"/>
    <lineage>
        <taxon>Bacteria</taxon>
        <taxon>Pseudomonadati</taxon>
        <taxon>Bacteroidota</taxon>
        <taxon>Flavobacteriia</taxon>
        <taxon>Flavobacteriales</taxon>
        <taxon>Flavobacteriaceae</taxon>
        <taxon>Flagellimonas</taxon>
    </lineage>
</organism>
<evidence type="ECO:0000259" key="1">
    <source>
        <dbReference type="Pfam" id="PF10988"/>
    </source>
</evidence>
<dbReference type="EMBL" id="FOKU01000003">
    <property type="protein sequence ID" value="SFB88176.1"/>
    <property type="molecule type" value="Genomic_DNA"/>
</dbReference>
<feature type="domain" description="Putative auto-transporter adhesin head GIN" evidence="1">
    <location>
        <begin position="69"/>
        <end position="286"/>
    </location>
</feature>
<evidence type="ECO:0000313" key="5">
    <source>
        <dbReference type="Proteomes" id="UP000198940"/>
    </source>
</evidence>
<evidence type="ECO:0000313" key="3">
    <source>
        <dbReference type="EMBL" id="SHK56132.1"/>
    </source>
</evidence>
<gene>
    <name evidence="2" type="ORF">SAMN04487891_103210</name>
    <name evidence="3" type="ORF">SAMN05216293_1371</name>
</gene>
<dbReference type="STRING" id="1055723.SAMN05216293_1371"/>
<name>A0A1M6TGH2_9FLAO</name>
<keyword evidence="5" id="KW-1185">Reference proteome</keyword>
<reference evidence="3 4" key="1">
    <citation type="submission" date="2016-11" db="EMBL/GenBank/DDBJ databases">
        <authorList>
            <person name="Varghese N."/>
            <person name="Submissions S."/>
        </authorList>
    </citation>
    <scope>NUCLEOTIDE SEQUENCE [LARGE SCALE GENOMIC DNA]</scope>
    <source>
        <strain evidence="3 4">CGMCC 1.12174</strain>
        <strain evidence="2 5">DSM 26351</strain>
    </source>
</reference>
<evidence type="ECO:0000313" key="2">
    <source>
        <dbReference type="EMBL" id="SFB88176.1"/>
    </source>
</evidence>
<dbReference type="Proteomes" id="UP000184031">
    <property type="component" value="Unassembled WGS sequence"/>
</dbReference>
<protein>
    <submittedName>
        <fullName evidence="3">Auto-transporter adhesin, head GIN domain</fullName>
    </submittedName>
</protein>
<dbReference type="Pfam" id="PF10988">
    <property type="entry name" value="DUF2807"/>
    <property type="match status" value="1"/>
</dbReference>
<dbReference type="Gene3D" id="2.160.20.120">
    <property type="match status" value="1"/>
</dbReference>
<dbReference type="AlphaFoldDB" id="A0A1M6TGH2"/>
<evidence type="ECO:0000313" key="4">
    <source>
        <dbReference type="Proteomes" id="UP000184031"/>
    </source>
</evidence>
<dbReference type="InterPro" id="IPR021255">
    <property type="entry name" value="DUF2807"/>
</dbReference>
<comment type="caution">
    <text evidence="3">The sequence shown here is derived from an EMBL/GenBank/DDBJ whole genome shotgun (WGS) entry which is preliminary data.</text>
</comment>
<sequence length="304" mass="34173">MGFLFVMVWNTMVSFDCNIFRKQFVLNSRTVKNIIVLLLIVFPLLSTAQRKPRIKGSRIVTHVNEELPPFNAIVLNDNLDIVLKKSFGPGYDVIADDNLIDILKFNVEDGTLIISSYYDVTAKKQFDITVNYTELRAITLKDGSMVTQDVIESDELFVDGFNNTRLDIKAKAAVMDINLEETSRGNFNVDVDSLNISLGNRTEAYVYSVGQTGLVDLEGDASLTLEGTSDNIQIRLMGNSRYKGETMEVGDLKLTMENDPSAYIYAFRNLELSAKGNSKIYLFGNPKITIVDFLDTSQLIKRQE</sequence>
<accession>A0A1M6TGH2</accession>
<dbReference type="EMBL" id="FRAT01000003">
    <property type="protein sequence ID" value="SHK56132.1"/>
    <property type="molecule type" value="Genomic_DNA"/>
</dbReference>